<dbReference type="Gene3D" id="3.50.50.60">
    <property type="entry name" value="FAD/NAD(P)-binding domain"/>
    <property type="match status" value="2"/>
</dbReference>
<feature type="region of interest" description="Disordered" evidence="3">
    <location>
        <begin position="597"/>
        <end position="656"/>
    </location>
</feature>
<keyword evidence="5" id="KW-1185">Reference proteome</keyword>
<evidence type="ECO:0000313" key="4">
    <source>
        <dbReference type="EMBL" id="PNW88997.1"/>
    </source>
</evidence>
<evidence type="ECO:0000256" key="1">
    <source>
        <dbReference type="ARBA" id="ARBA00023002"/>
    </source>
</evidence>
<evidence type="ECO:0000256" key="3">
    <source>
        <dbReference type="SAM" id="MobiDB-lite"/>
    </source>
</evidence>
<dbReference type="PANTHER" id="PTHR13789:SF309">
    <property type="entry name" value="PUTATIVE (AFU_ORTHOLOGUE AFUA_6G14510)-RELATED"/>
    <property type="match status" value="1"/>
</dbReference>
<dbReference type="Proteomes" id="UP000006906">
    <property type="component" value="Chromosome 1"/>
</dbReference>
<keyword evidence="1" id="KW-0560">Oxidoreductase</keyword>
<accession>A0A2K3E895</accession>
<proteinExistence type="predicted"/>
<feature type="region of interest" description="Disordered" evidence="3">
    <location>
        <begin position="121"/>
        <end position="146"/>
    </location>
</feature>
<dbReference type="GeneID" id="66052182"/>
<feature type="compositionally biased region" description="Gly residues" evidence="3">
    <location>
        <begin position="126"/>
        <end position="135"/>
    </location>
</feature>
<feature type="compositionally biased region" description="Low complexity" evidence="3">
    <location>
        <begin position="874"/>
        <end position="891"/>
    </location>
</feature>
<keyword evidence="2" id="KW-0503">Monooxygenase</keyword>
<dbReference type="PANTHER" id="PTHR13789">
    <property type="entry name" value="MONOOXYGENASE"/>
    <property type="match status" value="1"/>
</dbReference>
<dbReference type="InParanoid" id="A0A2K3E895"/>
<dbReference type="OrthoDB" id="545045at2759"/>
<dbReference type="InterPro" id="IPR050493">
    <property type="entry name" value="FAD-dep_Monooxygenase_BioMet"/>
</dbReference>
<dbReference type="RefSeq" id="XP_042928928.1">
    <property type="nucleotide sequence ID" value="XM_043059014.1"/>
</dbReference>
<sequence>MFEAATLPAPRPSPTTSKPAVPRPQALPLEIVDVAVVGADIAGLVAALAATKANPQARVTLFDTASEPPAENDGGVLLSVNGLRALKALDAGLYGRLVTELTSSVHESLFFDMEGQLVRRTPLGQPAGGAAGGAAGSSSRGQRITSRRKTVVAAANAARAAAEPDPTSPPLLVGLHELREALLDALPPEVEVFGRHHLRDIEAAPSGGSSTLLHFALSPSPSAPAVRTVRAKLVIGADGPGSAVRNLQFDTVMSTESSPAAADTTTATSSPSVSAAQQQASPTPAPPAQAQQQAPARIVWRGRFTLRPRDPDCARLRNFTTATRTWIDLRAAPGTERVAWLSPAGPNTFVWSASCPVQLLAGRGLPEAAPQGVADWGKDSPYWRCVAMFEDFPQDFFSAMRTTAAAAVVEAAAPRTAPPAATAAAAAALAAPWQWFSGAAALVGDAVYGRAGASLTVDDVASTALNLVLEDAAVLGACVRQHGMTQRAMAEYGRMRASRVSGMLALPLTSPERVRLRDAVFLPQQQQQQQQQQQTMPAPTAASAAAPAVAAAPTAAPAAVAPAVQAPAPAAPAAVAAPSASPAANVLVAVADSATNRGVASPPAVPQPAMTDLSRPSGGASRTPRGSIDLPAQEPGAAPSSPMFSRPSNGAGRAAPDATAVAAAGAATPVPATDAAATVAPATTSASASVPVAVPGYSVATTPAAVWDVLLGLRPATAATGAVPSAADASAAATAGVAGDAEAAARAYCSQGTPAAVWQALLLSPAAAHDTLASHPYDPSESPSLAWMALLGRAPAVPSPAAARAAPSPPGSPARPAVAASPVAQQPARASASAAVGTSFMPAAPAPAVPAVDPKTLLPKPVLKKSPPAPPSSTPAAPQAPSSSTAPQQPAGAPVGTSFKPAPEAPAPAAAAAPAEQQQQQQQPAAPAGSGRTRRSTAADGKARGSTRRERRPAPPAAPHAGGSGPAPRATRGQVRAVKAAAAAAGAAKAAVNMTVHLGAAAALGGAVASAAHGMPVDAVMHVTHGAVAQVAQVSAFWDELNSLTLASSSLSSMDVSGSVDLA</sequence>
<feature type="region of interest" description="Disordered" evidence="3">
    <location>
        <begin position="1"/>
        <end position="22"/>
    </location>
</feature>
<feature type="compositionally biased region" description="Low complexity" evidence="3">
    <location>
        <begin position="814"/>
        <end position="825"/>
    </location>
</feature>
<dbReference type="Gene3D" id="3.30.9.30">
    <property type="match status" value="1"/>
</dbReference>
<feature type="region of interest" description="Disordered" evidence="3">
    <location>
        <begin position="799"/>
        <end position="825"/>
    </location>
</feature>
<feature type="region of interest" description="Disordered" evidence="3">
    <location>
        <begin position="858"/>
        <end position="974"/>
    </location>
</feature>
<feature type="compositionally biased region" description="Low complexity" evidence="3">
    <location>
        <begin position="907"/>
        <end position="928"/>
    </location>
</feature>
<feature type="compositionally biased region" description="Low complexity" evidence="3">
    <location>
        <begin position="257"/>
        <end position="296"/>
    </location>
</feature>
<evidence type="ECO:0000313" key="5">
    <source>
        <dbReference type="Proteomes" id="UP000006906"/>
    </source>
</evidence>
<dbReference type="EMBL" id="CM008962">
    <property type="protein sequence ID" value="PNW88997.1"/>
    <property type="molecule type" value="Genomic_DNA"/>
</dbReference>
<name>A0A2K3E895_CHLRE</name>
<dbReference type="STRING" id="3055.A0A2K3E895"/>
<dbReference type="GO" id="GO:0004497">
    <property type="term" value="F:monooxygenase activity"/>
    <property type="evidence" value="ECO:0000318"/>
    <property type="project" value="GO_Central"/>
</dbReference>
<protein>
    <submittedName>
        <fullName evidence="4">Uncharacterized protein</fullName>
    </submittedName>
</protein>
<dbReference type="PRINTS" id="PR00420">
    <property type="entry name" value="RNGMNOXGNASE"/>
</dbReference>
<dbReference type="KEGG" id="cre:CHLRE_01g053950v5"/>
<feature type="region of interest" description="Disordered" evidence="3">
    <location>
        <begin position="255"/>
        <end position="296"/>
    </location>
</feature>
<dbReference type="InterPro" id="IPR036188">
    <property type="entry name" value="FAD/NAD-bd_sf"/>
</dbReference>
<reference evidence="4 5" key="1">
    <citation type="journal article" date="2007" name="Science">
        <title>The Chlamydomonas genome reveals the evolution of key animal and plant functions.</title>
        <authorList>
            <person name="Merchant S.S."/>
            <person name="Prochnik S.E."/>
            <person name="Vallon O."/>
            <person name="Harris E.H."/>
            <person name="Karpowicz S.J."/>
            <person name="Witman G.B."/>
            <person name="Terry A."/>
            <person name="Salamov A."/>
            <person name="Fritz-Laylin L.K."/>
            <person name="Marechal-Drouard L."/>
            <person name="Marshall W.F."/>
            <person name="Qu L.H."/>
            <person name="Nelson D.R."/>
            <person name="Sanderfoot A.A."/>
            <person name="Spalding M.H."/>
            <person name="Kapitonov V.V."/>
            <person name="Ren Q."/>
            <person name="Ferris P."/>
            <person name="Lindquist E."/>
            <person name="Shapiro H."/>
            <person name="Lucas S.M."/>
            <person name="Grimwood J."/>
            <person name="Schmutz J."/>
            <person name="Cardol P."/>
            <person name="Cerutti H."/>
            <person name="Chanfreau G."/>
            <person name="Chen C.L."/>
            <person name="Cognat V."/>
            <person name="Croft M.T."/>
            <person name="Dent R."/>
            <person name="Dutcher S."/>
            <person name="Fernandez E."/>
            <person name="Fukuzawa H."/>
            <person name="Gonzalez-Ballester D."/>
            <person name="Gonzalez-Halphen D."/>
            <person name="Hallmann A."/>
            <person name="Hanikenne M."/>
            <person name="Hippler M."/>
            <person name="Inwood W."/>
            <person name="Jabbari K."/>
            <person name="Kalanon M."/>
            <person name="Kuras R."/>
            <person name="Lefebvre P.A."/>
            <person name="Lemaire S.D."/>
            <person name="Lobanov A.V."/>
            <person name="Lohr M."/>
            <person name="Manuell A."/>
            <person name="Meier I."/>
            <person name="Mets L."/>
            <person name="Mittag M."/>
            <person name="Mittelmeier T."/>
            <person name="Moroney J.V."/>
            <person name="Moseley J."/>
            <person name="Napoli C."/>
            <person name="Nedelcu A.M."/>
            <person name="Niyogi K."/>
            <person name="Novoselov S.V."/>
            <person name="Paulsen I.T."/>
            <person name="Pazour G."/>
            <person name="Purton S."/>
            <person name="Ral J.P."/>
            <person name="Riano-Pachon D.M."/>
            <person name="Riekhof W."/>
            <person name="Rymarquis L."/>
            <person name="Schroda M."/>
            <person name="Stern D."/>
            <person name="Umen J."/>
            <person name="Willows R."/>
            <person name="Wilson N."/>
            <person name="Zimmer S.L."/>
            <person name="Allmer J."/>
            <person name="Balk J."/>
            <person name="Bisova K."/>
            <person name="Chen C.J."/>
            <person name="Elias M."/>
            <person name="Gendler K."/>
            <person name="Hauser C."/>
            <person name="Lamb M.R."/>
            <person name="Ledford H."/>
            <person name="Long J.C."/>
            <person name="Minagawa J."/>
            <person name="Page M.D."/>
            <person name="Pan J."/>
            <person name="Pootakham W."/>
            <person name="Roje S."/>
            <person name="Rose A."/>
            <person name="Stahlberg E."/>
            <person name="Terauchi A.M."/>
            <person name="Yang P."/>
            <person name="Ball S."/>
            <person name="Bowler C."/>
            <person name="Dieckmann C.L."/>
            <person name="Gladyshev V.N."/>
            <person name="Green P."/>
            <person name="Jorgensen R."/>
            <person name="Mayfield S."/>
            <person name="Mueller-Roeber B."/>
            <person name="Rajamani S."/>
            <person name="Sayre R.T."/>
            <person name="Brokstein P."/>
            <person name="Dubchak I."/>
            <person name="Goodstein D."/>
            <person name="Hornick L."/>
            <person name="Huang Y.W."/>
            <person name="Jhaveri J."/>
            <person name="Luo Y."/>
            <person name="Martinez D."/>
            <person name="Ngau W.C."/>
            <person name="Otillar B."/>
            <person name="Poliakov A."/>
            <person name="Porter A."/>
            <person name="Szajkowski L."/>
            <person name="Werner G."/>
            <person name="Zhou K."/>
            <person name="Grigoriev I.V."/>
            <person name="Rokhsar D.S."/>
            <person name="Grossman A.R."/>
        </authorList>
    </citation>
    <scope>NUCLEOTIDE SEQUENCE [LARGE SCALE GENOMIC DNA]</scope>
    <source>
        <strain evidence="5">CC-503</strain>
    </source>
</reference>
<gene>
    <name evidence="4" type="ORF">CHLRE_01g053950v5</name>
</gene>
<organism evidence="4 5">
    <name type="scientific">Chlamydomonas reinhardtii</name>
    <name type="common">Chlamydomonas smithii</name>
    <dbReference type="NCBI Taxonomy" id="3055"/>
    <lineage>
        <taxon>Eukaryota</taxon>
        <taxon>Viridiplantae</taxon>
        <taxon>Chlorophyta</taxon>
        <taxon>core chlorophytes</taxon>
        <taxon>Chlorophyceae</taxon>
        <taxon>CS clade</taxon>
        <taxon>Chlamydomonadales</taxon>
        <taxon>Chlamydomonadaceae</taxon>
        <taxon>Chlamydomonas</taxon>
    </lineage>
</organism>
<evidence type="ECO:0000256" key="2">
    <source>
        <dbReference type="ARBA" id="ARBA00023033"/>
    </source>
</evidence>
<dbReference type="AlphaFoldDB" id="A0A2K3E895"/>
<dbReference type="SUPFAM" id="SSF51905">
    <property type="entry name" value="FAD/NAD(P)-binding domain"/>
    <property type="match status" value="1"/>
</dbReference>
<dbReference type="Gramene" id="PNW88997">
    <property type="protein sequence ID" value="PNW88997"/>
    <property type="gene ID" value="CHLRE_01g053950v5"/>
</dbReference>